<keyword evidence="2" id="KW-1185">Reference proteome</keyword>
<comment type="caution">
    <text evidence="1">The sequence shown here is derived from an EMBL/GenBank/DDBJ whole genome shotgun (WGS) entry which is preliminary data.</text>
</comment>
<organism evidence="1 2">
    <name type="scientific">Metapseudomonas resinovorans</name>
    <name type="common">Pseudomonas resinovorans</name>
    <dbReference type="NCBI Taxonomy" id="53412"/>
    <lineage>
        <taxon>Bacteria</taxon>
        <taxon>Pseudomonadati</taxon>
        <taxon>Pseudomonadota</taxon>
        <taxon>Gammaproteobacteria</taxon>
        <taxon>Pseudomonadales</taxon>
        <taxon>Pseudomonadaceae</taxon>
        <taxon>Metapseudomonas</taxon>
    </lineage>
</organism>
<protein>
    <recommendedName>
        <fullName evidence="3">Ferrous iron transport protein A</fullName>
    </recommendedName>
</protein>
<dbReference type="EMBL" id="JANEWF010000003">
    <property type="protein sequence ID" value="MDA8482650.1"/>
    <property type="molecule type" value="Genomic_DNA"/>
</dbReference>
<evidence type="ECO:0008006" key="3">
    <source>
        <dbReference type="Google" id="ProtNLM"/>
    </source>
</evidence>
<evidence type="ECO:0000313" key="1">
    <source>
        <dbReference type="EMBL" id="MDA8482650.1"/>
    </source>
</evidence>
<evidence type="ECO:0000313" key="2">
    <source>
        <dbReference type="Proteomes" id="UP001211689"/>
    </source>
</evidence>
<dbReference type="Gene3D" id="2.60.40.4380">
    <property type="entry name" value="Translational regulator CsrA"/>
    <property type="match status" value="1"/>
</dbReference>
<reference evidence="1 2" key="1">
    <citation type="submission" date="2022-07" db="EMBL/GenBank/DDBJ databases">
        <title>Genome Analysis of Selected Gammaproteobacteria from Nigerian Food snails.</title>
        <authorList>
            <person name="Okafor A.C."/>
        </authorList>
    </citation>
    <scope>NUCLEOTIDE SEQUENCE [LARGE SCALE GENOMIC DNA]</scope>
    <source>
        <strain evidence="1 2">Awg 2</strain>
    </source>
</reference>
<dbReference type="Proteomes" id="UP001211689">
    <property type="component" value="Unassembled WGS sequence"/>
</dbReference>
<dbReference type="RefSeq" id="WP_190830607.1">
    <property type="nucleotide sequence ID" value="NZ_JANEWF010000003.1"/>
</dbReference>
<proteinExistence type="predicted"/>
<accession>A0ABT4Y1X9</accession>
<name>A0ABT4Y1X9_METRE</name>
<gene>
    <name evidence="1" type="ORF">NNO07_06175</name>
</gene>
<sequence>MQIHVGERREGDVLTLRVLEGVCESVLMEVLKAEGIEIVVGPIANGSARLEVRAPKRMLVLVEKALLGPPEIDSG</sequence>
<dbReference type="InterPro" id="IPR036107">
    <property type="entry name" value="CsrA_sf"/>
</dbReference>